<feature type="domain" description="Glycosyltransferase subfamily 4-like N-terminal" evidence="5">
    <location>
        <begin position="38"/>
        <end position="176"/>
    </location>
</feature>
<organism evidence="6">
    <name type="scientific">uncultured Solirubrobacterales bacterium</name>
    <dbReference type="NCBI Taxonomy" id="768556"/>
    <lineage>
        <taxon>Bacteria</taxon>
        <taxon>Bacillati</taxon>
        <taxon>Actinomycetota</taxon>
        <taxon>Thermoleophilia</taxon>
        <taxon>Solirubrobacterales</taxon>
        <taxon>environmental samples</taxon>
    </lineage>
</organism>
<name>A0A6J4S904_9ACTN</name>
<feature type="domain" description="Glycosyl transferase family 1" evidence="4">
    <location>
        <begin position="186"/>
        <end position="329"/>
    </location>
</feature>
<keyword evidence="1" id="KW-0328">Glycosyltransferase</keyword>
<reference evidence="6" key="1">
    <citation type="submission" date="2020-02" db="EMBL/GenBank/DDBJ databases">
        <authorList>
            <person name="Meier V. D."/>
        </authorList>
    </citation>
    <scope>NUCLEOTIDE SEQUENCE</scope>
    <source>
        <strain evidence="6">AVDCRST_MAG45</strain>
    </source>
</reference>
<sequence length="380" mass="40171">MQRTSASRAAPEPSPPAGLRILLVTQMWPGPDAPDLGIFVAQTAGELERQGHVVERVKIDRRGGSMSKYLRLGWQAVGRALRSRPDVVYAHFLVPAGTLAALAATLARVPLVVTAHGTDVRNIGRSRGIATLTRGTVARAERVVAVSEFLRRGLVERLGVGPERIEVIDSGVDLGRFRGADPAAARRRLGLAGAGPFYLCVGTLDERKNVVALAEAFEALGRGQLIFVGDGPLRDRIAERPGVQVVGRVPHTEVPNWIGACDVLCQPSLEEPFGQAVLEAMAGERSVLATSIGGPPEFVTAAAGVLVDPYDVESIRVGLERAAALPSPNPAAREAAAEHDVRLQAARVARVLREARDAAFPGGARAGEGDADHGSDLRRG</sequence>
<evidence type="ECO:0000313" key="6">
    <source>
        <dbReference type="EMBL" id="CAA9492528.1"/>
    </source>
</evidence>
<dbReference type="InterPro" id="IPR028098">
    <property type="entry name" value="Glyco_trans_4-like_N"/>
</dbReference>
<evidence type="ECO:0000256" key="1">
    <source>
        <dbReference type="ARBA" id="ARBA00022676"/>
    </source>
</evidence>
<protein>
    <submittedName>
        <fullName evidence="6">Glycosyl transferase, group 1</fullName>
    </submittedName>
</protein>
<dbReference type="AlphaFoldDB" id="A0A6J4S904"/>
<evidence type="ECO:0000256" key="2">
    <source>
        <dbReference type="ARBA" id="ARBA00022679"/>
    </source>
</evidence>
<feature type="compositionally biased region" description="Basic and acidic residues" evidence="3">
    <location>
        <begin position="367"/>
        <end position="380"/>
    </location>
</feature>
<accession>A0A6J4S904</accession>
<proteinExistence type="predicted"/>
<dbReference type="PANTHER" id="PTHR45947">
    <property type="entry name" value="SULFOQUINOVOSYL TRANSFERASE SQD2"/>
    <property type="match status" value="1"/>
</dbReference>
<dbReference type="SUPFAM" id="SSF53756">
    <property type="entry name" value="UDP-Glycosyltransferase/glycogen phosphorylase"/>
    <property type="match status" value="1"/>
</dbReference>
<dbReference type="Pfam" id="PF13439">
    <property type="entry name" value="Glyco_transf_4"/>
    <property type="match status" value="1"/>
</dbReference>
<keyword evidence="2 6" id="KW-0808">Transferase</keyword>
<dbReference type="InterPro" id="IPR050194">
    <property type="entry name" value="Glycosyltransferase_grp1"/>
</dbReference>
<dbReference type="GO" id="GO:0016757">
    <property type="term" value="F:glycosyltransferase activity"/>
    <property type="evidence" value="ECO:0007669"/>
    <property type="project" value="UniProtKB-KW"/>
</dbReference>
<evidence type="ECO:0000256" key="3">
    <source>
        <dbReference type="SAM" id="MobiDB-lite"/>
    </source>
</evidence>
<dbReference type="InterPro" id="IPR001296">
    <property type="entry name" value="Glyco_trans_1"/>
</dbReference>
<evidence type="ECO:0000259" key="4">
    <source>
        <dbReference type="Pfam" id="PF00534"/>
    </source>
</evidence>
<dbReference type="Gene3D" id="3.40.50.2000">
    <property type="entry name" value="Glycogen Phosphorylase B"/>
    <property type="match status" value="2"/>
</dbReference>
<dbReference type="EMBL" id="CADCVU010000073">
    <property type="protein sequence ID" value="CAA9492528.1"/>
    <property type="molecule type" value="Genomic_DNA"/>
</dbReference>
<gene>
    <name evidence="6" type="ORF">AVDCRST_MAG45-827</name>
</gene>
<feature type="region of interest" description="Disordered" evidence="3">
    <location>
        <begin position="359"/>
        <end position="380"/>
    </location>
</feature>
<evidence type="ECO:0000259" key="5">
    <source>
        <dbReference type="Pfam" id="PF13439"/>
    </source>
</evidence>
<dbReference type="GO" id="GO:1901137">
    <property type="term" value="P:carbohydrate derivative biosynthetic process"/>
    <property type="evidence" value="ECO:0007669"/>
    <property type="project" value="UniProtKB-ARBA"/>
</dbReference>
<dbReference type="PANTHER" id="PTHR45947:SF15">
    <property type="entry name" value="TEICHURONIC ACID BIOSYNTHESIS GLYCOSYLTRANSFERASE TUAC-RELATED"/>
    <property type="match status" value="1"/>
</dbReference>
<dbReference type="Pfam" id="PF00534">
    <property type="entry name" value="Glycos_transf_1"/>
    <property type="match status" value="1"/>
</dbReference>